<evidence type="ECO:0000256" key="2">
    <source>
        <dbReference type="ARBA" id="ARBA00022723"/>
    </source>
</evidence>
<keyword evidence="5" id="KW-0732">Signal</keyword>
<feature type="chain" id="PRO_5011115430" evidence="5">
    <location>
        <begin position="33"/>
        <end position="811"/>
    </location>
</feature>
<dbReference type="Gene3D" id="3.40.720.10">
    <property type="entry name" value="Alkaline Phosphatase, subunit A"/>
    <property type="match status" value="1"/>
</dbReference>
<dbReference type="Proteomes" id="UP000054925">
    <property type="component" value="Unassembled WGS sequence"/>
</dbReference>
<dbReference type="Pfam" id="PF00884">
    <property type="entry name" value="Sulfatase"/>
    <property type="match status" value="1"/>
</dbReference>
<comment type="caution">
    <text evidence="7">The sequence shown here is derived from an EMBL/GenBank/DDBJ whole genome shotgun (WGS) entry which is preliminary data.</text>
</comment>
<dbReference type="InterPro" id="IPR000917">
    <property type="entry name" value="Sulfatase_N"/>
</dbReference>
<dbReference type="SUPFAM" id="SSF53649">
    <property type="entry name" value="Alkaline phosphatase-like"/>
    <property type="match status" value="1"/>
</dbReference>
<keyword evidence="4" id="KW-0106">Calcium</keyword>
<dbReference type="CDD" id="cd16025">
    <property type="entry name" value="PAS_like"/>
    <property type="match status" value="1"/>
</dbReference>
<dbReference type="Gene3D" id="3.30.1120.10">
    <property type="match status" value="1"/>
</dbReference>
<dbReference type="AlphaFoldDB" id="A0A158FGP4"/>
<name>A0A158FGP4_9BURK</name>
<evidence type="ECO:0000313" key="8">
    <source>
        <dbReference type="Proteomes" id="UP000054925"/>
    </source>
</evidence>
<evidence type="ECO:0000313" key="7">
    <source>
        <dbReference type="EMBL" id="SAL18509.1"/>
    </source>
</evidence>
<sequence>MHMPKFKGRRTGGLLIAASLALTLGITGLSQANTAADAAKVQFKPLVSETTGKLGEILPLPQTEYEAMTEQDYAKVQAPAFRQVRPPKGAPNIVIVLLDQVAYADPQLFGGQIRMPTLDKLAKDGLTYTNFHVNALCSPSRMTLLTGRNQHLAGVSTVIDTATAYPANSGVRPRSVATVGEILHQWGYVTSYFGKNHEVPPYEGSVSGPFDRWPTHSGFDKFYGYIGGEQSSFYPNLIDGTTHVERPRNDPNYHFNTDMTNQAIAWLRGTQSLTPDRPFLMYYASSGGHRPHTPRPDWLKKHLYAGEFDKGWDVMREEILARQKKLGIVPQNTQLAKNPDYIKKWADLSPDAKKVYARQMEVYATLVESADAEVGRLVDTIEDLGQMDNTLFFYITGDNGGSSIGEINGVFNEWSALNGAPEDVAYLKKRMDAGEYGGPKSYPNYSIGWAAAGATPATWMIQMTHGGGNMAGMVVHYPKGIQAKSELRHQYAHLNDIVPTILDVIGVPEPKMVNGVKQVPMSGTSLKYTARDEKTERHITQYNESSGNRSIYHEGWLAAVVHRAPWQHEAPQHDFEKDDWQLFHMAEDFGLANNVAAKYPEKLKEMKELFRQEAIRNKVFPLDDRGFQLLNPVEAGRPDLMFGRKSLTLYPGMRGMTENNFINTKAVSYTITADLDIPKEGAKGVIISQAGQNGGWSLYVKNGKTKYVYNWLSREKYVIESSEPLPTGRVKVTFDFAYDGGGLNKGATGTLSINGKKVGSGRIEKTQGAVYSLAGETADVGIDAPTPVTDDYPFYDNEFTGTIRTVRIDLK</sequence>
<dbReference type="InterPro" id="IPR017850">
    <property type="entry name" value="Alkaline_phosphatase_core_sf"/>
</dbReference>
<comment type="similarity">
    <text evidence="1">Belongs to the sulfatase family.</text>
</comment>
<reference evidence="7" key="1">
    <citation type="submission" date="2016-01" db="EMBL/GenBank/DDBJ databases">
        <authorList>
            <person name="Peeters C."/>
        </authorList>
    </citation>
    <scope>NUCLEOTIDE SEQUENCE [LARGE SCALE GENOMIC DNA]</scope>
    <source>
        <strain evidence="7">LMG 22937</strain>
    </source>
</reference>
<feature type="domain" description="Sulfatase N-terminal" evidence="6">
    <location>
        <begin position="91"/>
        <end position="507"/>
    </location>
</feature>
<feature type="signal peptide" evidence="5">
    <location>
        <begin position="1"/>
        <end position="32"/>
    </location>
</feature>
<gene>
    <name evidence="7" type="ORF">AWB67_00566</name>
</gene>
<dbReference type="InterPro" id="IPR050738">
    <property type="entry name" value="Sulfatase"/>
</dbReference>
<evidence type="ECO:0000256" key="3">
    <source>
        <dbReference type="ARBA" id="ARBA00022801"/>
    </source>
</evidence>
<dbReference type="PANTHER" id="PTHR42693">
    <property type="entry name" value="ARYLSULFATASE FAMILY MEMBER"/>
    <property type="match status" value="1"/>
</dbReference>
<evidence type="ECO:0000256" key="1">
    <source>
        <dbReference type="ARBA" id="ARBA00008779"/>
    </source>
</evidence>
<dbReference type="GO" id="GO:0046872">
    <property type="term" value="F:metal ion binding"/>
    <property type="evidence" value="ECO:0007669"/>
    <property type="project" value="UniProtKB-KW"/>
</dbReference>
<evidence type="ECO:0000256" key="4">
    <source>
        <dbReference type="ARBA" id="ARBA00022837"/>
    </source>
</evidence>
<accession>A0A158FGP4</accession>
<dbReference type="RefSeq" id="WP_200822153.1">
    <property type="nucleotide sequence ID" value="NZ_FCOL02000002.1"/>
</dbReference>
<dbReference type="PANTHER" id="PTHR42693:SF43">
    <property type="entry name" value="BLL2667 PROTEIN"/>
    <property type="match status" value="1"/>
</dbReference>
<organism evidence="7 8">
    <name type="scientific">Caballeronia terrestris</name>
    <dbReference type="NCBI Taxonomy" id="1226301"/>
    <lineage>
        <taxon>Bacteria</taxon>
        <taxon>Pseudomonadati</taxon>
        <taxon>Pseudomonadota</taxon>
        <taxon>Betaproteobacteria</taxon>
        <taxon>Burkholderiales</taxon>
        <taxon>Burkholderiaceae</taxon>
        <taxon>Caballeronia</taxon>
    </lineage>
</organism>
<keyword evidence="8" id="KW-1185">Reference proteome</keyword>
<proteinExistence type="inferred from homology"/>
<protein>
    <submittedName>
        <fullName evidence="7">Arylsulfatase</fullName>
    </submittedName>
</protein>
<dbReference type="GO" id="GO:0016787">
    <property type="term" value="F:hydrolase activity"/>
    <property type="evidence" value="ECO:0007669"/>
    <property type="project" value="UniProtKB-KW"/>
</dbReference>
<keyword evidence="2" id="KW-0479">Metal-binding</keyword>
<keyword evidence="3" id="KW-0378">Hydrolase</keyword>
<dbReference type="InterPro" id="IPR024607">
    <property type="entry name" value="Sulfatase_CS"/>
</dbReference>
<dbReference type="PROSITE" id="PS00523">
    <property type="entry name" value="SULFATASE_1"/>
    <property type="match status" value="1"/>
</dbReference>
<dbReference type="EMBL" id="FCOL02000002">
    <property type="protein sequence ID" value="SAL18509.1"/>
    <property type="molecule type" value="Genomic_DNA"/>
</dbReference>
<evidence type="ECO:0000259" key="6">
    <source>
        <dbReference type="Pfam" id="PF00884"/>
    </source>
</evidence>
<evidence type="ECO:0000256" key="5">
    <source>
        <dbReference type="SAM" id="SignalP"/>
    </source>
</evidence>